<protein>
    <recommendedName>
        <fullName evidence="3">Lipoprotein</fullName>
    </recommendedName>
</protein>
<comment type="caution">
    <text evidence="1">The sequence shown here is derived from an EMBL/GenBank/DDBJ whole genome shotgun (WGS) entry which is preliminary data.</text>
</comment>
<dbReference type="RefSeq" id="WP_032693499.1">
    <property type="nucleotide sequence ID" value="NZ_QKOX01000003.1"/>
</dbReference>
<name>A0A443VSE2_RAOPL</name>
<organism evidence="1 2">
    <name type="scientific">Raoultella planticola</name>
    <name type="common">Klebsiella planticola</name>
    <dbReference type="NCBI Taxonomy" id="575"/>
    <lineage>
        <taxon>Bacteria</taxon>
        <taxon>Pseudomonadati</taxon>
        <taxon>Pseudomonadota</taxon>
        <taxon>Gammaproteobacteria</taxon>
        <taxon>Enterobacterales</taxon>
        <taxon>Enterobacteriaceae</taxon>
        <taxon>Klebsiella/Raoultella group</taxon>
        <taxon>Raoultella</taxon>
    </lineage>
</organism>
<evidence type="ECO:0008006" key="3">
    <source>
        <dbReference type="Google" id="ProtNLM"/>
    </source>
</evidence>
<accession>A0A443VSE2</accession>
<evidence type="ECO:0000313" key="1">
    <source>
        <dbReference type="EMBL" id="RWT25121.1"/>
    </source>
</evidence>
<evidence type="ECO:0000313" key="2">
    <source>
        <dbReference type="Proteomes" id="UP000288843"/>
    </source>
</evidence>
<dbReference type="EMBL" id="QKOX01000003">
    <property type="protein sequence ID" value="RWT25121.1"/>
    <property type="molecule type" value="Genomic_DNA"/>
</dbReference>
<dbReference type="Pfam" id="PF20404">
    <property type="entry name" value="DUF6694"/>
    <property type="match status" value="1"/>
</dbReference>
<sequence>MKKVMAALAIVLSLSSCDKPKIDTSSDENMKISIQKVRESLPENQRTTYDSALKVVALNHLNLADLMQAGMTKNTSGIEAQMKSELSGKTGEEIISYAETIRKERAEREQTQALQEISELLQKQKTAESSLKELEAFKVSRSRFYFEKKNYGRDQPIIELSVENGTNKAIARAYFKGVIASPGREVPWFTDTFNYQISGGLEPGEKAEWNLAPNMFSDWGKVNAPSDAVFTVTVIRVDDAQGNPVFGDAEFSERDAKRLAELQAKYPNSPP</sequence>
<reference evidence="1 2" key="1">
    <citation type="submission" date="2018-06" db="EMBL/GenBank/DDBJ databases">
        <title>Carbapenemase-producing Enterobacteriaceae present in wastewater treatment plant effluent and nearby surface waters in the US.</title>
        <authorList>
            <person name="Mathys D.A."/>
            <person name="Mollenkopf D.F."/>
            <person name="Feicht S.M."/>
            <person name="Adams R.J."/>
            <person name="Albers A.L."/>
            <person name="Stuever D.M."/>
            <person name="Daniels J.B."/>
            <person name="Wittum T.E."/>
        </authorList>
    </citation>
    <scope>NUCLEOTIDE SEQUENCE [LARGE SCALE GENOMIC DNA]</scope>
    <source>
        <strain evidence="1 2">GEO_47_Down_B</strain>
    </source>
</reference>
<gene>
    <name evidence="1" type="ORF">DN603_03180</name>
</gene>
<dbReference type="AlphaFoldDB" id="A0A443VSE2"/>
<proteinExistence type="predicted"/>
<dbReference type="PROSITE" id="PS51257">
    <property type="entry name" value="PROKAR_LIPOPROTEIN"/>
    <property type="match status" value="1"/>
</dbReference>
<dbReference type="InterPro" id="IPR046516">
    <property type="entry name" value="DUF6694"/>
</dbReference>
<dbReference type="Proteomes" id="UP000288843">
    <property type="component" value="Unassembled WGS sequence"/>
</dbReference>